<proteinExistence type="predicted"/>
<dbReference type="InterPro" id="IPR006843">
    <property type="entry name" value="PAP/fibrillin_dom"/>
</dbReference>
<gene>
    <name evidence="5" type="ORF">WJX72_001979</name>
</gene>
<comment type="caution">
    <text evidence="5">The sequence shown here is derived from an EMBL/GenBank/DDBJ whole genome shotgun (WGS) entry which is preliminary data.</text>
</comment>
<name>A0AAW1Q6L3_9CHLO</name>
<reference evidence="5 6" key="1">
    <citation type="journal article" date="2024" name="Nat. Commun.">
        <title>Phylogenomics reveals the evolutionary origins of lichenization in chlorophyte algae.</title>
        <authorList>
            <person name="Puginier C."/>
            <person name="Libourel C."/>
            <person name="Otte J."/>
            <person name="Skaloud P."/>
            <person name="Haon M."/>
            <person name="Grisel S."/>
            <person name="Petersen M."/>
            <person name="Berrin J.G."/>
            <person name="Delaux P.M."/>
            <person name="Dal Grande F."/>
            <person name="Keller J."/>
        </authorList>
    </citation>
    <scope>NUCLEOTIDE SEQUENCE [LARGE SCALE GENOMIC DNA]</scope>
    <source>
        <strain evidence="5 6">SAG 2043</strain>
    </source>
</reference>
<dbReference type="EMBL" id="JALJOR010000005">
    <property type="protein sequence ID" value="KAK9816560.1"/>
    <property type="molecule type" value="Genomic_DNA"/>
</dbReference>
<organism evidence="5 6">
    <name type="scientific">[Myrmecia] bisecta</name>
    <dbReference type="NCBI Taxonomy" id="41462"/>
    <lineage>
        <taxon>Eukaryota</taxon>
        <taxon>Viridiplantae</taxon>
        <taxon>Chlorophyta</taxon>
        <taxon>core chlorophytes</taxon>
        <taxon>Trebouxiophyceae</taxon>
        <taxon>Trebouxiales</taxon>
        <taxon>Trebouxiaceae</taxon>
        <taxon>Myrmecia</taxon>
    </lineage>
</organism>
<dbReference type="Proteomes" id="UP001489004">
    <property type="component" value="Unassembled WGS sequence"/>
</dbReference>
<feature type="compositionally biased region" description="Low complexity" evidence="3">
    <location>
        <begin position="274"/>
        <end position="283"/>
    </location>
</feature>
<dbReference type="Pfam" id="PF04755">
    <property type="entry name" value="PAP_fibrillin"/>
    <property type="match status" value="1"/>
</dbReference>
<evidence type="ECO:0000313" key="6">
    <source>
        <dbReference type="Proteomes" id="UP001489004"/>
    </source>
</evidence>
<dbReference type="PANTHER" id="PTHR31906">
    <property type="entry name" value="PLASTID-LIPID-ASSOCIATED PROTEIN 4, CHLOROPLASTIC-RELATED"/>
    <property type="match status" value="1"/>
</dbReference>
<sequence>MAAFTCPAGQVTTRAGLFDIFTKPAIPTADPRVEELVDSLLDAVRNTDGGAKASAQKREQIGELVEELSGSCIRAPTRSPLFWGEYTVAYCSNPNAPGGPVLRSGPGRALLTNQRLTQTLTAPNSLLNSVSFKTAGLFPGTANQEGTVKIVDGNRYRVTLQSPSIKLAGGKGGDAADENGVERLFEVVYLDSRIRVVRFLPTQEQGDPSVFVFQRTAAQADEEEEEEEVYEEEEEEEEEESNGSKRGGGFDLGSLFAKPPPSSMATIAERNYGQAKDAAKQQAGTVRAKVRQAAGAQPQEGTARAGGRKAAAAASNGAGKGKEAAQRAAVQKRLQELTAAAREAQEEAKQSGKALRDFERSSAGPLRQAEQARAVIARYASETESAQQQAEMAAEAEKKAAQQFKEAAANLRELQKSLR</sequence>
<feature type="compositionally biased region" description="Basic and acidic residues" evidence="3">
    <location>
        <begin position="343"/>
        <end position="360"/>
    </location>
</feature>
<feature type="compositionally biased region" description="Acidic residues" evidence="3">
    <location>
        <begin position="220"/>
        <end position="241"/>
    </location>
</feature>
<protein>
    <recommendedName>
        <fullName evidence="4">Plastid lipid-associated protein/fibrillin conserved domain-containing protein</fullName>
    </recommendedName>
</protein>
<feature type="region of interest" description="Disordered" evidence="3">
    <location>
        <begin position="218"/>
        <end position="369"/>
    </location>
</feature>
<comment type="subcellular location">
    <subcellularLocation>
        <location evidence="1">Plastid</location>
    </subcellularLocation>
</comment>
<evidence type="ECO:0000256" key="2">
    <source>
        <dbReference type="ARBA" id="ARBA00022640"/>
    </source>
</evidence>
<evidence type="ECO:0000259" key="4">
    <source>
        <dbReference type="Pfam" id="PF04755"/>
    </source>
</evidence>
<keyword evidence="6" id="KW-1185">Reference proteome</keyword>
<accession>A0AAW1Q6L3</accession>
<feature type="compositionally biased region" description="Low complexity" evidence="3">
    <location>
        <begin position="301"/>
        <end position="317"/>
    </location>
</feature>
<keyword evidence="2" id="KW-0934">Plastid</keyword>
<evidence type="ECO:0000313" key="5">
    <source>
        <dbReference type="EMBL" id="KAK9816560.1"/>
    </source>
</evidence>
<dbReference type="InterPro" id="IPR039633">
    <property type="entry name" value="PAP"/>
</dbReference>
<dbReference type="GO" id="GO:0009536">
    <property type="term" value="C:plastid"/>
    <property type="evidence" value="ECO:0007669"/>
    <property type="project" value="UniProtKB-SubCell"/>
</dbReference>
<evidence type="ECO:0000256" key="1">
    <source>
        <dbReference type="ARBA" id="ARBA00004474"/>
    </source>
</evidence>
<dbReference type="AlphaFoldDB" id="A0AAW1Q6L3"/>
<feature type="domain" description="Plastid lipid-associated protein/fibrillin conserved" evidence="4">
    <location>
        <begin position="36"/>
        <end position="166"/>
    </location>
</feature>
<evidence type="ECO:0000256" key="3">
    <source>
        <dbReference type="SAM" id="MobiDB-lite"/>
    </source>
</evidence>